<evidence type="ECO:0000313" key="2">
    <source>
        <dbReference type="Proteomes" id="UP001430360"/>
    </source>
</evidence>
<comment type="caution">
    <text evidence="1">The sequence shown here is derived from an EMBL/GenBank/DDBJ whole genome shotgun (WGS) entry which is preliminary data.</text>
</comment>
<accession>A0ABS8UC78</accession>
<dbReference type="Proteomes" id="UP001430360">
    <property type="component" value="Unassembled WGS sequence"/>
</dbReference>
<gene>
    <name evidence="1" type="ORF">LTT95_09170</name>
</gene>
<evidence type="ECO:0000313" key="1">
    <source>
        <dbReference type="EMBL" id="MCD9097107.1"/>
    </source>
</evidence>
<reference evidence="1" key="2">
    <citation type="journal article" date="2022" name="Syst. Appl. Microbiol.">
        <title>Physiological and genomic characterisation of Luteimonas fraxinea sp. nov., a bacterial species associated with trees tolerant to ash dieback.</title>
        <authorList>
            <person name="Ulrich K."/>
            <person name="Becker R."/>
            <person name="Behrendt U."/>
            <person name="Kube M."/>
            <person name="Schneck V."/>
            <person name="Ulrich A."/>
        </authorList>
    </citation>
    <scope>NUCLEOTIDE SEQUENCE</scope>
    <source>
        <strain evidence="1">A1P009</strain>
    </source>
</reference>
<keyword evidence="2" id="KW-1185">Reference proteome</keyword>
<sequence length="95" mass="10562">MLSIVAEQSGDVVYLHADLAGLEALEKAISSLRQRVEKGECEDSHLFSESWGGAELTESMLLQEQSSGCRQVHHLKLYGWTQDWAHKHGLSKDAP</sequence>
<protein>
    <submittedName>
        <fullName evidence="1">Immunity protein 32</fullName>
    </submittedName>
</protein>
<name>A0ABS8UC78_9GAMM</name>
<dbReference type="RefSeq" id="WP_232136049.1">
    <property type="nucleotide sequence ID" value="NZ_CP089507.1"/>
</dbReference>
<reference evidence="1" key="1">
    <citation type="submission" date="2021-12" db="EMBL/GenBank/DDBJ databases">
        <authorList>
            <person name="Ulrich A."/>
        </authorList>
    </citation>
    <scope>NUCLEOTIDE SEQUENCE</scope>
    <source>
        <strain evidence="1">A1P009</strain>
    </source>
</reference>
<dbReference type="EMBL" id="JAJQKU010000002">
    <property type="protein sequence ID" value="MCD9097107.1"/>
    <property type="molecule type" value="Genomic_DNA"/>
</dbReference>
<organism evidence="1 2">
    <name type="scientific">Luteimonas fraxinea</name>
    <dbReference type="NCBI Taxonomy" id="2901869"/>
    <lineage>
        <taxon>Bacteria</taxon>
        <taxon>Pseudomonadati</taxon>
        <taxon>Pseudomonadota</taxon>
        <taxon>Gammaproteobacteria</taxon>
        <taxon>Lysobacterales</taxon>
        <taxon>Lysobacteraceae</taxon>
        <taxon>Luteimonas</taxon>
    </lineage>
</organism>
<proteinExistence type="predicted"/>